<evidence type="ECO:0000313" key="8">
    <source>
        <dbReference type="Proteomes" id="UP000533598"/>
    </source>
</evidence>
<dbReference type="EMBL" id="JACHMH010000001">
    <property type="protein sequence ID" value="MBB4676681.1"/>
    <property type="molecule type" value="Genomic_DNA"/>
</dbReference>
<dbReference type="InterPro" id="IPR036388">
    <property type="entry name" value="WH-like_DNA-bd_sf"/>
</dbReference>
<dbReference type="Pfam" id="PF13401">
    <property type="entry name" value="AAA_22"/>
    <property type="match status" value="1"/>
</dbReference>
<reference evidence="7 8" key="1">
    <citation type="submission" date="2020-08" db="EMBL/GenBank/DDBJ databases">
        <title>Sequencing the genomes of 1000 actinobacteria strains.</title>
        <authorList>
            <person name="Klenk H.-P."/>
        </authorList>
    </citation>
    <scope>NUCLEOTIDE SEQUENCE [LARGE SCALE GENOMIC DNA]</scope>
    <source>
        <strain evidence="7 8">DSM 44230</strain>
    </source>
</reference>
<dbReference type="SMART" id="SM01043">
    <property type="entry name" value="BTAD"/>
    <property type="match status" value="1"/>
</dbReference>
<dbReference type="GO" id="GO:0006355">
    <property type="term" value="P:regulation of DNA-templated transcription"/>
    <property type="evidence" value="ECO:0007669"/>
    <property type="project" value="InterPro"/>
</dbReference>
<sequence length="1073" mass="115854">MTELDFRVLGPLQVTKDGQPLRIGAAQHRILLACLLLNPRRPVESERIAGHLWPVNGRPRNPRGAVHTYVQRLRGLLGAEAIRTVEGGYLLDVPAEAVDLHRFAAHLRRADEAQDTAAEHAELTAALAQWRGEAFADVPAPEFATPETARWAGLRLTALSRRIQLDLDRGEHNAVIGELQLLTRQHPVHEVFWSQLMLALYRAQRPAEAVQAYASAAATLHAELQVQPGPRLRWMHEAVLTNAPELAPPSAPAVLWRPACQLPSDIGDFTGRREELRALTGLLVRQQARRVLVCGQPGIGKTALAVRAGHLLRPAFPDGQLYVNLRGYCPGERLDPAQVLGQFLRALGVPADQVPYGTADRISKYRALLSGRRVLVLLDNAGSAEQLLPLLPDSPGSAALATSRNILSTVDTPRVRLDPLGEQDSLALIGAILGAEHLAAHPVAAAELAGLCARLPLALRIAAANLTIRGEPDLPGYVHELATGNRLAALAIDGDDDAAVHRAFDLSYGTLSVAAQRLFRLIGLVPGPDFTAAHAAALTGFELDRAEELMRQLATAHLVQEHREGRYQFHDLLRLYTGQQRDLEDSQDEVAAAGQRLFDYLLDCANYATVLLYAEAPRNRAVVGKLAPFDEPVAAKHWLDEERATLIAAVLATEDRPDELCVDLATALTNHFWTNGHFEEQVLICETGLRAAIRRGYVFGQADMHNGLSGVLSLYGRVADAVRHGTLSVLRYREVGALGGEGLVLANIAMAYEVACRFPRAIARYTKAIRLSREARYPAGEAFASQGLHSAYVAVGRLAEAKVRIEHACKIMRRHHAHESEAQCLVQLADTLAALGEFAEAGQRLAEAAALARRLGGLQERMVAEARARLQLARADLPGARAHLDRALAVAVDNSRDRLAPGTRTLIADIHRGHREWARAHHHYLAARELANAAGHPAFPVLISVGLSAVHRGLHEPAEALPYAVAAEHIARAGGLRTVLGDALTELAEVRLALGEADTAAELAGAALAVHRYTGRRPATATALEVLGNARSVLAGPAAACPLWTEALALYRELGMVDRTGLPARLAAQGAAP</sequence>
<feature type="domain" description="OmpR/PhoB-type" evidence="6">
    <location>
        <begin position="1"/>
        <end position="93"/>
    </location>
</feature>
<dbReference type="SMART" id="SM00382">
    <property type="entry name" value="AAA"/>
    <property type="match status" value="1"/>
</dbReference>
<dbReference type="Gene3D" id="1.25.40.10">
    <property type="entry name" value="Tetratricopeptide repeat domain"/>
    <property type="match status" value="3"/>
</dbReference>
<dbReference type="CDD" id="cd15831">
    <property type="entry name" value="BTAD"/>
    <property type="match status" value="1"/>
</dbReference>
<keyword evidence="4" id="KW-0804">Transcription</keyword>
<dbReference type="InterPro" id="IPR011990">
    <property type="entry name" value="TPR-like_helical_dom_sf"/>
</dbReference>
<organism evidence="7 8">
    <name type="scientific">Crossiella cryophila</name>
    <dbReference type="NCBI Taxonomy" id="43355"/>
    <lineage>
        <taxon>Bacteria</taxon>
        <taxon>Bacillati</taxon>
        <taxon>Actinomycetota</taxon>
        <taxon>Actinomycetes</taxon>
        <taxon>Pseudonocardiales</taxon>
        <taxon>Pseudonocardiaceae</taxon>
        <taxon>Crossiella</taxon>
    </lineage>
</organism>
<dbReference type="InterPro" id="IPR049945">
    <property type="entry name" value="AAA_22"/>
</dbReference>
<evidence type="ECO:0000259" key="6">
    <source>
        <dbReference type="PROSITE" id="PS51755"/>
    </source>
</evidence>
<evidence type="ECO:0000256" key="2">
    <source>
        <dbReference type="ARBA" id="ARBA00023015"/>
    </source>
</evidence>
<dbReference type="PROSITE" id="PS51755">
    <property type="entry name" value="OMPR_PHOB"/>
    <property type="match status" value="1"/>
</dbReference>
<dbReference type="Gene3D" id="3.40.50.300">
    <property type="entry name" value="P-loop containing nucleotide triphosphate hydrolases"/>
    <property type="match status" value="1"/>
</dbReference>
<dbReference type="InterPro" id="IPR016032">
    <property type="entry name" value="Sig_transdc_resp-reg_C-effctor"/>
</dbReference>
<comment type="similarity">
    <text evidence="1">Belongs to the AfsR/DnrI/RedD regulatory family.</text>
</comment>
<evidence type="ECO:0000256" key="4">
    <source>
        <dbReference type="ARBA" id="ARBA00023163"/>
    </source>
</evidence>
<dbReference type="PRINTS" id="PR00364">
    <property type="entry name" value="DISEASERSIST"/>
</dbReference>
<dbReference type="InterPro" id="IPR003593">
    <property type="entry name" value="AAA+_ATPase"/>
</dbReference>
<dbReference type="SUPFAM" id="SSF48452">
    <property type="entry name" value="TPR-like"/>
    <property type="match status" value="3"/>
</dbReference>
<dbReference type="GO" id="GO:0003677">
    <property type="term" value="F:DNA binding"/>
    <property type="evidence" value="ECO:0007669"/>
    <property type="project" value="UniProtKB-UniRule"/>
</dbReference>
<proteinExistence type="inferred from homology"/>
<evidence type="ECO:0000256" key="5">
    <source>
        <dbReference type="PROSITE-ProRule" id="PRU01091"/>
    </source>
</evidence>
<dbReference type="GO" id="GO:0016887">
    <property type="term" value="F:ATP hydrolysis activity"/>
    <property type="evidence" value="ECO:0007669"/>
    <property type="project" value="InterPro"/>
</dbReference>
<comment type="caution">
    <text evidence="7">The sequence shown here is derived from an EMBL/GenBank/DDBJ whole genome shotgun (WGS) entry which is preliminary data.</text>
</comment>
<dbReference type="SUPFAM" id="SSF52540">
    <property type="entry name" value="P-loop containing nucleoside triphosphate hydrolases"/>
    <property type="match status" value="1"/>
</dbReference>
<dbReference type="RefSeq" id="WP_185002477.1">
    <property type="nucleotide sequence ID" value="NZ_JACHMH010000001.1"/>
</dbReference>
<dbReference type="Proteomes" id="UP000533598">
    <property type="component" value="Unassembled WGS sequence"/>
</dbReference>
<accession>A0A7W7CB93</accession>
<evidence type="ECO:0000313" key="7">
    <source>
        <dbReference type="EMBL" id="MBB4676681.1"/>
    </source>
</evidence>
<dbReference type="PANTHER" id="PTHR35807:SF1">
    <property type="entry name" value="TRANSCRIPTIONAL REGULATOR REDD"/>
    <property type="match status" value="1"/>
</dbReference>
<dbReference type="SMART" id="SM00862">
    <property type="entry name" value="Trans_reg_C"/>
    <property type="match status" value="1"/>
</dbReference>
<keyword evidence="3 5" id="KW-0238">DNA-binding</keyword>
<evidence type="ECO:0000256" key="3">
    <source>
        <dbReference type="ARBA" id="ARBA00023125"/>
    </source>
</evidence>
<dbReference type="GO" id="GO:0000160">
    <property type="term" value="P:phosphorelay signal transduction system"/>
    <property type="evidence" value="ECO:0007669"/>
    <property type="project" value="InterPro"/>
</dbReference>
<dbReference type="InterPro" id="IPR005158">
    <property type="entry name" value="BTAD"/>
</dbReference>
<dbReference type="InterPro" id="IPR001867">
    <property type="entry name" value="OmpR/PhoB-type_DNA-bd"/>
</dbReference>
<dbReference type="PANTHER" id="PTHR35807">
    <property type="entry name" value="TRANSCRIPTIONAL REGULATOR REDD-RELATED"/>
    <property type="match status" value="1"/>
</dbReference>
<evidence type="ECO:0000256" key="1">
    <source>
        <dbReference type="ARBA" id="ARBA00005820"/>
    </source>
</evidence>
<name>A0A7W7CB93_9PSEU</name>
<dbReference type="Gene3D" id="1.10.10.10">
    <property type="entry name" value="Winged helix-like DNA-binding domain superfamily/Winged helix DNA-binding domain"/>
    <property type="match status" value="1"/>
</dbReference>
<gene>
    <name evidence="7" type="ORF">HNR67_002799</name>
</gene>
<dbReference type="SMART" id="SM00028">
    <property type="entry name" value="TPR"/>
    <property type="match status" value="3"/>
</dbReference>
<protein>
    <submittedName>
        <fullName evidence="7">DNA-binding SARP family transcriptional activator</fullName>
    </submittedName>
</protein>
<feature type="DNA-binding region" description="OmpR/PhoB-type" evidence="5">
    <location>
        <begin position="1"/>
        <end position="93"/>
    </location>
</feature>
<keyword evidence="8" id="KW-1185">Reference proteome</keyword>
<dbReference type="InterPro" id="IPR019734">
    <property type="entry name" value="TPR_rpt"/>
</dbReference>
<dbReference type="AlphaFoldDB" id="A0A7W7CB93"/>
<dbReference type="Pfam" id="PF03704">
    <property type="entry name" value="BTAD"/>
    <property type="match status" value="1"/>
</dbReference>
<keyword evidence="2" id="KW-0805">Transcription regulation</keyword>
<dbReference type="SUPFAM" id="SSF46894">
    <property type="entry name" value="C-terminal effector domain of the bipartite response regulators"/>
    <property type="match status" value="1"/>
</dbReference>
<dbReference type="InterPro" id="IPR027417">
    <property type="entry name" value="P-loop_NTPase"/>
</dbReference>
<dbReference type="InterPro" id="IPR051677">
    <property type="entry name" value="AfsR-DnrI-RedD_regulator"/>
</dbReference>